<dbReference type="Pfam" id="PF02631">
    <property type="entry name" value="RecX_HTH2"/>
    <property type="match status" value="1"/>
</dbReference>
<dbReference type="Gene3D" id="1.10.10.10">
    <property type="entry name" value="Winged helix-like DNA-binding domain superfamily/Winged helix DNA-binding domain"/>
    <property type="match status" value="2"/>
</dbReference>
<dbReference type="Proteomes" id="UP000262969">
    <property type="component" value="Unassembled WGS sequence"/>
</dbReference>
<dbReference type="AlphaFoldDB" id="A0A3D2XB35"/>
<dbReference type="InterPro" id="IPR036388">
    <property type="entry name" value="WH-like_DNA-bd_sf"/>
</dbReference>
<dbReference type="InterPro" id="IPR053924">
    <property type="entry name" value="RecX_HTH_2nd"/>
</dbReference>
<sequence length="198" mass="23653">MEFIVTEIKPIDKVKVQIFLNDEAAFWLYRKDYKELPLEVGQKISDTLLLKIESELVLRYAKKQALTLLERMDRTELEITTKLRDKEFPEHVVTQAIAYVKSFHYLDDYRYTLNYIRGRYQTKSKRQLSYALYQKGINQSDIDRAYEELMESFSGSKEDKDLEEEAILRIIRRKGKPIDEFSKEEKQKLIASLYRKGF</sequence>
<evidence type="ECO:0000256" key="4">
    <source>
        <dbReference type="ARBA" id="ARBA00022490"/>
    </source>
</evidence>
<evidence type="ECO:0000259" key="5">
    <source>
        <dbReference type="Pfam" id="PF02631"/>
    </source>
</evidence>
<comment type="subcellular location">
    <subcellularLocation>
        <location evidence="1">Cytoplasm</location>
    </subcellularLocation>
</comment>
<dbReference type="EMBL" id="DPVV01000568">
    <property type="protein sequence ID" value="HCL04154.1"/>
    <property type="molecule type" value="Genomic_DNA"/>
</dbReference>
<dbReference type="InterPro" id="IPR003783">
    <property type="entry name" value="Regulatory_RecX"/>
</dbReference>
<dbReference type="HAMAP" id="MF_01114">
    <property type="entry name" value="RecX"/>
    <property type="match status" value="1"/>
</dbReference>
<feature type="domain" description="RecX first three-helical" evidence="6">
    <location>
        <begin position="61"/>
        <end position="99"/>
    </location>
</feature>
<feature type="domain" description="RecX second three-helical" evidence="5">
    <location>
        <begin position="107"/>
        <end position="145"/>
    </location>
</feature>
<evidence type="ECO:0000256" key="3">
    <source>
        <dbReference type="ARBA" id="ARBA00018111"/>
    </source>
</evidence>
<protein>
    <recommendedName>
        <fullName evidence="3">Regulatory protein RecX</fullName>
    </recommendedName>
</protein>
<feature type="non-terminal residue" evidence="7">
    <location>
        <position position="198"/>
    </location>
</feature>
<evidence type="ECO:0000256" key="2">
    <source>
        <dbReference type="ARBA" id="ARBA00009695"/>
    </source>
</evidence>
<dbReference type="PANTHER" id="PTHR33602">
    <property type="entry name" value="REGULATORY PROTEIN RECX FAMILY PROTEIN"/>
    <property type="match status" value="1"/>
</dbReference>
<accession>A0A3D2XB35</accession>
<dbReference type="InterPro" id="IPR053926">
    <property type="entry name" value="RecX_HTH_1st"/>
</dbReference>
<reference evidence="7 8" key="1">
    <citation type="journal article" date="2018" name="Nat. Biotechnol.">
        <title>A standardized bacterial taxonomy based on genome phylogeny substantially revises the tree of life.</title>
        <authorList>
            <person name="Parks D.H."/>
            <person name="Chuvochina M."/>
            <person name="Waite D.W."/>
            <person name="Rinke C."/>
            <person name="Skarshewski A."/>
            <person name="Chaumeil P.A."/>
            <person name="Hugenholtz P."/>
        </authorList>
    </citation>
    <scope>NUCLEOTIDE SEQUENCE [LARGE SCALE GENOMIC DNA]</scope>
    <source>
        <strain evidence="7">UBA11728</strain>
    </source>
</reference>
<gene>
    <name evidence="7" type="ORF">DHW61_17390</name>
</gene>
<name>A0A3D2XB35_9FIRM</name>
<dbReference type="GO" id="GO:0006282">
    <property type="term" value="P:regulation of DNA repair"/>
    <property type="evidence" value="ECO:0007669"/>
    <property type="project" value="InterPro"/>
</dbReference>
<organism evidence="7 8">
    <name type="scientific">Lachnoclostridium phytofermentans</name>
    <dbReference type="NCBI Taxonomy" id="66219"/>
    <lineage>
        <taxon>Bacteria</taxon>
        <taxon>Bacillati</taxon>
        <taxon>Bacillota</taxon>
        <taxon>Clostridia</taxon>
        <taxon>Lachnospirales</taxon>
        <taxon>Lachnospiraceae</taxon>
    </lineage>
</organism>
<evidence type="ECO:0000313" key="7">
    <source>
        <dbReference type="EMBL" id="HCL04154.1"/>
    </source>
</evidence>
<dbReference type="Pfam" id="PF21982">
    <property type="entry name" value="RecX_HTH1"/>
    <property type="match status" value="1"/>
</dbReference>
<evidence type="ECO:0000256" key="1">
    <source>
        <dbReference type="ARBA" id="ARBA00004496"/>
    </source>
</evidence>
<proteinExistence type="inferred from homology"/>
<keyword evidence="4" id="KW-0963">Cytoplasm</keyword>
<dbReference type="PANTHER" id="PTHR33602:SF1">
    <property type="entry name" value="REGULATORY PROTEIN RECX FAMILY PROTEIN"/>
    <property type="match status" value="1"/>
</dbReference>
<evidence type="ECO:0000259" key="6">
    <source>
        <dbReference type="Pfam" id="PF21982"/>
    </source>
</evidence>
<evidence type="ECO:0000313" key="8">
    <source>
        <dbReference type="Proteomes" id="UP000262969"/>
    </source>
</evidence>
<comment type="similarity">
    <text evidence="2">Belongs to the RecX family.</text>
</comment>
<comment type="caution">
    <text evidence="7">The sequence shown here is derived from an EMBL/GenBank/DDBJ whole genome shotgun (WGS) entry which is preliminary data.</text>
</comment>
<dbReference type="GO" id="GO:0005737">
    <property type="term" value="C:cytoplasm"/>
    <property type="evidence" value="ECO:0007669"/>
    <property type="project" value="UniProtKB-SubCell"/>
</dbReference>